<dbReference type="InterPro" id="IPR050474">
    <property type="entry name" value="Hel308_SKI2-like"/>
</dbReference>
<evidence type="ECO:0000256" key="3">
    <source>
        <dbReference type="ARBA" id="ARBA00022806"/>
    </source>
</evidence>
<keyword evidence="2" id="KW-0378">Hydrolase</keyword>
<dbReference type="PROSITE" id="PS51194">
    <property type="entry name" value="HELICASE_CTER"/>
    <property type="match status" value="1"/>
</dbReference>
<feature type="domain" description="Helicase C-terminal" evidence="6">
    <location>
        <begin position="515"/>
        <end position="709"/>
    </location>
</feature>
<dbReference type="Pfam" id="PF00656">
    <property type="entry name" value="Peptidase_C14"/>
    <property type="match status" value="1"/>
</dbReference>
<dbReference type="PANTHER" id="PTHR47961">
    <property type="entry name" value="DNA POLYMERASE THETA, PUTATIVE (AFU_ORTHOLOGUE AFUA_1G05260)-RELATED"/>
    <property type="match status" value="1"/>
</dbReference>
<dbReference type="InterPro" id="IPR014001">
    <property type="entry name" value="Helicase_ATP-bd"/>
</dbReference>
<keyword evidence="4" id="KW-0067">ATP-binding</keyword>
<dbReference type="InterPro" id="IPR001650">
    <property type="entry name" value="Helicase_C-like"/>
</dbReference>
<dbReference type="EMBL" id="VJXY01000004">
    <property type="protein sequence ID" value="MBD6615341.1"/>
    <property type="molecule type" value="Genomic_DNA"/>
</dbReference>
<dbReference type="AlphaFoldDB" id="A0AA40SU75"/>
<dbReference type="InterPro" id="IPR029030">
    <property type="entry name" value="Caspase-like_dom_sf"/>
</dbReference>
<accession>A0AA40SU75</accession>
<keyword evidence="1" id="KW-0547">Nucleotide-binding</keyword>
<protein>
    <submittedName>
        <fullName evidence="7">DEAD/DEAH box helicase</fullName>
    </submittedName>
</protein>
<dbReference type="Gene3D" id="3.40.50.300">
    <property type="entry name" value="P-loop containing nucleotide triphosphate hydrolases"/>
    <property type="match status" value="2"/>
</dbReference>
<evidence type="ECO:0000313" key="8">
    <source>
        <dbReference type="Proteomes" id="UP001165986"/>
    </source>
</evidence>
<dbReference type="PROSITE" id="PS51192">
    <property type="entry name" value="HELICASE_ATP_BIND_1"/>
    <property type="match status" value="1"/>
</dbReference>
<dbReference type="GO" id="GO:0004386">
    <property type="term" value="F:helicase activity"/>
    <property type="evidence" value="ECO:0007669"/>
    <property type="project" value="UniProtKB-KW"/>
</dbReference>
<organism evidence="7 8">
    <name type="scientific">Komarekiella delphini-convector SJRDD-AB1</name>
    <dbReference type="NCBI Taxonomy" id="2593771"/>
    <lineage>
        <taxon>Bacteria</taxon>
        <taxon>Bacillati</taxon>
        <taxon>Cyanobacteriota</taxon>
        <taxon>Cyanophyceae</taxon>
        <taxon>Nostocales</taxon>
        <taxon>Nostocaceae</taxon>
        <taxon>Komarekiella</taxon>
        <taxon>Komarekiella delphini-convector</taxon>
    </lineage>
</organism>
<dbReference type="SMART" id="SM00487">
    <property type="entry name" value="DEXDc"/>
    <property type="match status" value="1"/>
</dbReference>
<evidence type="ECO:0000256" key="4">
    <source>
        <dbReference type="ARBA" id="ARBA00022840"/>
    </source>
</evidence>
<dbReference type="InterPro" id="IPR011600">
    <property type="entry name" value="Pept_C14_caspase"/>
</dbReference>
<comment type="caution">
    <text evidence="7">The sequence shown here is derived from an EMBL/GenBank/DDBJ whole genome shotgun (WGS) entry which is preliminary data.</text>
</comment>
<dbReference type="Gene3D" id="3.40.50.1460">
    <property type="match status" value="1"/>
</dbReference>
<keyword evidence="8" id="KW-1185">Reference proteome</keyword>
<evidence type="ECO:0000256" key="2">
    <source>
        <dbReference type="ARBA" id="ARBA00022801"/>
    </source>
</evidence>
<evidence type="ECO:0000259" key="6">
    <source>
        <dbReference type="PROSITE" id="PS51194"/>
    </source>
</evidence>
<dbReference type="Proteomes" id="UP001165986">
    <property type="component" value="Unassembled WGS sequence"/>
</dbReference>
<dbReference type="SMART" id="SM00490">
    <property type="entry name" value="HELICc"/>
    <property type="match status" value="1"/>
</dbReference>
<gene>
    <name evidence="7" type="ORF">FNW02_05655</name>
</gene>
<feature type="domain" description="Helicase ATP-binding" evidence="5">
    <location>
        <begin position="298"/>
        <end position="469"/>
    </location>
</feature>
<dbReference type="GO" id="GO:0006508">
    <property type="term" value="P:proteolysis"/>
    <property type="evidence" value="ECO:0007669"/>
    <property type="project" value="InterPro"/>
</dbReference>
<name>A0AA40SU75_9NOST</name>
<dbReference type="InterPro" id="IPR011545">
    <property type="entry name" value="DEAD/DEAH_box_helicase_dom"/>
</dbReference>
<dbReference type="GO" id="GO:0003676">
    <property type="term" value="F:nucleic acid binding"/>
    <property type="evidence" value="ECO:0007669"/>
    <property type="project" value="InterPro"/>
</dbReference>
<dbReference type="GO" id="GO:0004197">
    <property type="term" value="F:cysteine-type endopeptidase activity"/>
    <property type="evidence" value="ECO:0007669"/>
    <property type="project" value="InterPro"/>
</dbReference>
<dbReference type="PANTHER" id="PTHR47961:SF10">
    <property type="entry name" value="ATP-DEPENDENT DNA HELICASE HEL308"/>
    <property type="match status" value="1"/>
</dbReference>
<proteinExistence type="predicted"/>
<reference evidence="7" key="1">
    <citation type="submission" date="2019-07" db="EMBL/GenBank/DDBJ databases">
        <title>Toxilogical consequences of a new and cryptic species of cyanobacteria (Komarekiella delphini-convector) recovered from the epidermis of a bottlenose dolphin and 1500 ft. in the air.</title>
        <authorList>
            <person name="Brown A.O."/>
            <person name="Dvorak P."/>
            <person name="Villanueva C.D."/>
            <person name="Foss A.J."/>
            <person name="Garvey A.D."/>
            <person name="Gibson Q.A."/>
            <person name="Johansen J.R."/>
            <person name="Casamatta D.A."/>
        </authorList>
    </citation>
    <scope>NUCLEOTIDE SEQUENCE</scope>
    <source>
        <strain evidence="7">SJRDD-AB1</strain>
    </source>
</reference>
<evidence type="ECO:0000259" key="5">
    <source>
        <dbReference type="PROSITE" id="PS51192"/>
    </source>
</evidence>
<dbReference type="InterPro" id="IPR027417">
    <property type="entry name" value="P-loop_NTPase"/>
</dbReference>
<dbReference type="GO" id="GO:0005524">
    <property type="term" value="F:ATP binding"/>
    <property type="evidence" value="ECO:0007669"/>
    <property type="project" value="UniProtKB-KW"/>
</dbReference>
<evidence type="ECO:0000256" key="1">
    <source>
        <dbReference type="ARBA" id="ARBA00022741"/>
    </source>
</evidence>
<dbReference type="SUPFAM" id="SSF52129">
    <property type="entry name" value="Caspase-like"/>
    <property type="match status" value="1"/>
</dbReference>
<dbReference type="SUPFAM" id="SSF52540">
    <property type="entry name" value="P-loop containing nucleoside triphosphate hydrolases"/>
    <property type="match status" value="1"/>
</dbReference>
<keyword evidence="3 7" id="KW-0347">Helicase</keyword>
<evidence type="ECO:0000313" key="7">
    <source>
        <dbReference type="EMBL" id="MBD6615341.1"/>
    </source>
</evidence>
<dbReference type="Pfam" id="PF00271">
    <property type="entry name" value="Helicase_C"/>
    <property type="match status" value="1"/>
</dbReference>
<dbReference type="Pfam" id="PF00270">
    <property type="entry name" value="DEAD"/>
    <property type="match status" value="1"/>
</dbReference>
<sequence length="1045" mass="115344">MRFKGLFIGIDRHDSSKISWLSCAKRDATALHALFCDTLGGEAELLIDQQATYQAILECLADLATCNEEDLVVIAFSGHGTNSHQLVAYDTDTYNLDNTSISLEFLAEQIAQIPARRLICFLDCCFSGGVEAKVFQVETVARNLESVDAALSQLSGEGRIILTASGSAESAYENIRLGHGLLTHYLLEALQGAEEVQQSGKLAVYPMLQYITQRVIDASTQLGKPQHPTLRGKIDGKLLLPIFKPGSLYRTAFPERSHPEVTSDIQSLAAYGFPETLLQTWATVIPSFNALQLAAINEFKVLEGEHLVVSAPTSSGKTTIGELAALKSVLERRRALFLLPLKALVSDKFRTFNESYGSFGIITMQATGETDDITPLLQGRYDICLLTYEKFASVVLTNPHILNLVGTVVIDEVQMIADETRGMNLEFILTLLRVRRRQGLEPQVIALSAVIGNTNGLEHWLGARLLRREERPVPLDEGILLADGRFRFIDGDSGEEKITEPLFQPQPIKNSSQDYVIPLVQKLISEGKQVLVFREKKGEARGCALYLARELGLPSDQIALDSLPTGDDSKASNDLKLALQGGVAFHTSELTAEERLVVEERFRAKKTTLRVIAATTTLAMGINTPAEAVVIVGLNHPLANKGSSPYSVAEYKNLAGRAGRLQLAERGTSYLLALNPRQVHNFWTQYVKGHPESLTSRFLSTDTDPRALLLRILSTTQKLPKLKATQQLHMQGMQAEDLIEFLESSFGAFQQIQFAHQWKWDRKQLITALQSLSQHRLIEPDENNFYYLTPLGRLAGEAGVEVESVIRLVACFSQLNPESILEPTLLAATQLTVELDRLLFPINWRSTNKEPTVWKQELLRQGVPHLLLNALERGVTTQHQSTLRAKKAVACLLFVTHRPTAEIESILTQFGGAPGGAAGAIRDVAERTCDLLPTVAQVAGILHPNLDLEEPISRLLIRLNVGVPPAAVDLARQVATRLTRGEYLQLLHAGLCNIDAIKAMSDSDLLPHLNHDVEKLAIVRKAVEQHRQQELEPTLLSPILEPFES</sequence>